<comment type="caution">
    <text evidence="3">The sequence shown here is derived from an EMBL/GenBank/DDBJ whole genome shotgun (WGS) entry which is preliminary data.</text>
</comment>
<organism evidence="3 4">
    <name type="scientific">Actinoplanes aureus</name>
    <dbReference type="NCBI Taxonomy" id="2792083"/>
    <lineage>
        <taxon>Bacteria</taxon>
        <taxon>Bacillati</taxon>
        <taxon>Actinomycetota</taxon>
        <taxon>Actinomycetes</taxon>
        <taxon>Micromonosporales</taxon>
        <taxon>Micromonosporaceae</taxon>
        <taxon>Actinoplanes</taxon>
    </lineage>
</organism>
<protein>
    <submittedName>
        <fullName evidence="3">Uncharacterized protein</fullName>
    </submittedName>
</protein>
<proteinExistence type="predicted"/>
<reference evidence="3" key="1">
    <citation type="submission" date="2020-11" db="EMBL/GenBank/DDBJ databases">
        <title>Isolation and identification of active actinomycetes.</title>
        <authorList>
            <person name="Sun X."/>
        </authorList>
    </citation>
    <scope>NUCLEOTIDE SEQUENCE</scope>
    <source>
        <strain evidence="3">NEAU-A11</strain>
    </source>
</reference>
<accession>A0A931C8Q7</accession>
<evidence type="ECO:0000256" key="2">
    <source>
        <dbReference type="SAM" id="SignalP"/>
    </source>
</evidence>
<dbReference type="PROSITE" id="PS51257">
    <property type="entry name" value="PROKAR_LIPOPROTEIN"/>
    <property type="match status" value="1"/>
</dbReference>
<feature type="signal peptide" evidence="2">
    <location>
        <begin position="1"/>
        <end position="18"/>
    </location>
</feature>
<evidence type="ECO:0000313" key="3">
    <source>
        <dbReference type="EMBL" id="MBG0560410.1"/>
    </source>
</evidence>
<dbReference type="RefSeq" id="WP_196412197.1">
    <property type="nucleotide sequence ID" value="NZ_JADQTO010000001.1"/>
</dbReference>
<keyword evidence="2" id="KW-0732">Signal</keyword>
<feature type="chain" id="PRO_5038756253" evidence="2">
    <location>
        <begin position="19"/>
        <end position="184"/>
    </location>
</feature>
<feature type="compositionally biased region" description="Pro residues" evidence="1">
    <location>
        <begin position="44"/>
        <end position="53"/>
    </location>
</feature>
<evidence type="ECO:0000256" key="1">
    <source>
        <dbReference type="SAM" id="MobiDB-lite"/>
    </source>
</evidence>
<name>A0A931C8Q7_9ACTN</name>
<dbReference type="AlphaFoldDB" id="A0A931C8Q7"/>
<sequence length="184" mass="19444">MKRILAVATLLVAGAATGCQSPDTQASPGPAVSSAPVTRSEPSPSRPQSPLPSPSASLPDSFAEGTQPSSGPLVFVRVIDWLGEAEVSESDVTFHLTEHCAYLHGPPTEPVLLVWQEGQAWIDAATPSTVQFREPVSGKLRRLTDGQRVNLGGYRIGGQGYTYDPVPHGSCPANGNDFVVQEVR</sequence>
<feature type="region of interest" description="Disordered" evidence="1">
    <location>
        <begin position="17"/>
        <end position="68"/>
    </location>
</feature>
<dbReference type="EMBL" id="JADQTO010000001">
    <property type="protein sequence ID" value="MBG0560410.1"/>
    <property type="molecule type" value="Genomic_DNA"/>
</dbReference>
<gene>
    <name evidence="3" type="ORF">I4J89_02865</name>
</gene>
<dbReference type="Proteomes" id="UP000598146">
    <property type="component" value="Unassembled WGS sequence"/>
</dbReference>
<keyword evidence="4" id="KW-1185">Reference proteome</keyword>
<evidence type="ECO:0000313" key="4">
    <source>
        <dbReference type="Proteomes" id="UP000598146"/>
    </source>
</evidence>